<dbReference type="Proteomes" id="UP000799421">
    <property type="component" value="Unassembled WGS sequence"/>
</dbReference>
<name>A0A6A7BZK0_9PEZI</name>
<dbReference type="PANTHER" id="PTHR47369:SF1">
    <property type="entry name" value="BTB_POZ DOMAIN-CONTAINING PROTEIN"/>
    <property type="match status" value="1"/>
</dbReference>
<keyword evidence="2" id="KW-1185">Reference proteome</keyword>
<reference evidence="1" key="1">
    <citation type="journal article" date="2020" name="Stud. Mycol.">
        <title>101 Dothideomycetes genomes: a test case for predicting lifestyles and emergence of pathogens.</title>
        <authorList>
            <person name="Haridas S."/>
            <person name="Albert R."/>
            <person name="Binder M."/>
            <person name="Bloem J."/>
            <person name="Labutti K."/>
            <person name="Salamov A."/>
            <person name="Andreopoulos B."/>
            <person name="Baker S."/>
            <person name="Barry K."/>
            <person name="Bills G."/>
            <person name="Bluhm B."/>
            <person name="Cannon C."/>
            <person name="Castanera R."/>
            <person name="Culley D."/>
            <person name="Daum C."/>
            <person name="Ezra D."/>
            <person name="Gonzalez J."/>
            <person name="Henrissat B."/>
            <person name="Kuo A."/>
            <person name="Liang C."/>
            <person name="Lipzen A."/>
            <person name="Lutzoni F."/>
            <person name="Magnuson J."/>
            <person name="Mondo S."/>
            <person name="Nolan M."/>
            <person name="Ohm R."/>
            <person name="Pangilinan J."/>
            <person name="Park H.-J."/>
            <person name="Ramirez L."/>
            <person name="Alfaro M."/>
            <person name="Sun H."/>
            <person name="Tritt A."/>
            <person name="Yoshinaga Y."/>
            <person name="Zwiers L.-H."/>
            <person name="Turgeon B."/>
            <person name="Goodwin S."/>
            <person name="Spatafora J."/>
            <person name="Crous P."/>
            <person name="Grigoriev I."/>
        </authorList>
    </citation>
    <scope>NUCLEOTIDE SEQUENCE</scope>
    <source>
        <strain evidence="1">CBS 480.64</strain>
    </source>
</reference>
<dbReference type="EMBL" id="MU005980">
    <property type="protein sequence ID" value="KAF2860553.1"/>
    <property type="molecule type" value="Genomic_DNA"/>
</dbReference>
<sequence length="120" mass="13649">MTGFDLMPKRLYGCAYENEEGIHVEVLFAITNYLGMQEGIEKALNVIINRMMTPIPSCQIRLISNKFYGLVVDLILASVKAALCRDGWKMPLIFWSEFPSELVRDVVGGTSFHVDSEWCR</sequence>
<protein>
    <submittedName>
        <fullName evidence="1">Uncharacterized protein</fullName>
    </submittedName>
</protein>
<dbReference type="PANTHER" id="PTHR47369">
    <property type="entry name" value="BTB/POZ DOMAIN-CONTAINING PROTEIN"/>
    <property type="match status" value="1"/>
</dbReference>
<dbReference type="AlphaFoldDB" id="A0A6A7BZK0"/>
<evidence type="ECO:0000313" key="2">
    <source>
        <dbReference type="Proteomes" id="UP000799421"/>
    </source>
</evidence>
<gene>
    <name evidence="1" type="ORF">K470DRAFT_264367</name>
</gene>
<evidence type="ECO:0000313" key="1">
    <source>
        <dbReference type="EMBL" id="KAF2860553.1"/>
    </source>
</evidence>
<accession>A0A6A7BZK0</accession>
<organism evidence="1 2">
    <name type="scientific">Piedraia hortae CBS 480.64</name>
    <dbReference type="NCBI Taxonomy" id="1314780"/>
    <lineage>
        <taxon>Eukaryota</taxon>
        <taxon>Fungi</taxon>
        <taxon>Dikarya</taxon>
        <taxon>Ascomycota</taxon>
        <taxon>Pezizomycotina</taxon>
        <taxon>Dothideomycetes</taxon>
        <taxon>Dothideomycetidae</taxon>
        <taxon>Capnodiales</taxon>
        <taxon>Piedraiaceae</taxon>
        <taxon>Piedraia</taxon>
    </lineage>
</organism>
<proteinExistence type="predicted"/>
<dbReference type="OrthoDB" id="6359943at2759"/>